<keyword evidence="4" id="KW-0479">Metal-binding</keyword>
<gene>
    <name evidence="9" type="ORF">H9926_07610</name>
</gene>
<dbReference type="InterPro" id="IPR058240">
    <property type="entry name" value="rSAM_sf"/>
</dbReference>
<dbReference type="Proteomes" id="UP000823922">
    <property type="component" value="Unassembled WGS sequence"/>
</dbReference>
<dbReference type="PROSITE" id="PS51918">
    <property type="entry name" value="RADICAL_SAM"/>
    <property type="match status" value="1"/>
</dbReference>
<dbReference type="AlphaFoldDB" id="A0A9D2QI08"/>
<dbReference type="CDD" id="cd21120">
    <property type="entry name" value="SPASM_anSME"/>
    <property type="match status" value="1"/>
</dbReference>
<dbReference type="InterPro" id="IPR023867">
    <property type="entry name" value="Sulphatase_maturase_rSAM"/>
</dbReference>
<comment type="similarity">
    <text evidence="7">Belongs to the radical SAM superfamily. Anaerobic sulfatase-maturating enzyme family.</text>
</comment>
<reference evidence="9" key="1">
    <citation type="journal article" date="2021" name="PeerJ">
        <title>Extensive microbial diversity within the chicken gut microbiome revealed by metagenomics and culture.</title>
        <authorList>
            <person name="Gilroy R."/>
            <person name="Ravi A."/>
            <person name="Getino M."/>
            <person name="Pursley I."/>
            <person name="Horton D.L."/>
            <person name="Alikhan N.F."/>
            <person name="Baker D."/>
            <person name="Gharbi K."/>
            <person name="Hall N."/>
            <person name="Watson M."/>
            <person name="Adriaenssens E.M."/>
            <person name="Foster-Nyarko E."/>
            <person name="Jarju S."/>
            <person name="Secka A."/>
            <person name="Antonio M."/>
            <person name="Oren A."/>
            <person name="Chaudhuri R.R."/>
            <person name="La Ragione R."/>
            <person name="Hildebrand F."/>
            <person name="Pallen M.J."/>
        </authorList>
    </citation>
    <scope>NUCLEOTIDE SEQUENCE</scope>
    <source>
        <strain evidence="9">ChiBcec1-1630</strain>
    </source>
</reference>
<dbReference type="SFLD" id="SFLDG01072">
    <property type="entry name" value="dehydrogenase_like"/>
    <property type="match status" value="1"/>
</dbReference>
<dbReference type="CDD" id="cd01335">
    <property type="entry name" value="Radical_SAM"/>
    <property type="match status" value="1"/>
</dbReference>
<dbReference type="InterPro" id="IPR047207">
    <property type="entry name" value="SPASM_anSME"/>
</dbReference>
<keyword evidence="2" id="KW-0004">4Fe-4S</keyword>
<dbReference type="SFLD" id="SFLDG01384">
    <property type="entry name" value="thioether_bond_formation_requi"/>
    <property type="match status" value="1"/>
</dbReference>
<dbReference type="InterPro" id="IPR013785">
    <property type="entry name" value="Aldolase_TIM"/>
</dbReference>
<evidence type="ECO:0000259" key="8">
    <source>
        <dbReference type="PROSITE" id="PS51918"/>
    </source>
</evidence>
<accession>A0A9D2QI08</accession>
<dbReference type="PANTHER" id="PTHR43273">
    <property type="entry name" value="ANAEROBIC SULFATASE-MATURATING ENZYME HOMOLOG ASLB-RELATED"/>
    <property type="match status" value="1"/>
</dbReference>
<dbReference type="PANTHER" id="PTHR43273:SF3">
    <property type="entry name" value="ANAEROBIC SULFATASE-MATURATING ENZYME HOMOLOG ASLB-RELATED"/>
    <property type="match status" value="1"/>
</dbReference>
<dbReference type="SFLD" id="SFLDS00029">
    <property type="entry name" value="Radical_SAM"/>
    <property type="match status" value="1"/>
</dbReference>
<dbReference type="SFLD" id="SFLDF00289">
    <property type="entry name" value="anaerobic_Cys-type_sulfatase-m"/>
    <property type="match status" value="1"/>
</dbReference>
<keyword evidence="3" id="KW-0949">S-adenosyl-L-methionine</keyword>
<dbReference type="NCBIfam" id="TIGR04085">
    <property type="entry name" value="rSAM_more_4Fe4S"/>
    <property type="match status" value="1"/>
</dbReference>
<dbReference type="EMBL" id="DWVS01000192">
    <property type="protein sequence ID" value="HJC87864.1"/>
    <property type="molecule type" value="Genomic_DNA"/>
</dbReference>
<evidence type="ECO:0000256" key="3">
    <source>
        <dbReference type="ARBA" id="ARBA00022691"/>
    </source>
</evidence>
<reference evidence="9" key="2">
    <citation type="submission" date="2021-04" db="EMBL/GenBank/DDBJ databases">
        <authorList>
            <person name="Gilroy R."/>
        </authorList>
    </citation>
    <scope>NUCLEOTIDE SEQUENCE</scope>
    <source>
        <strain evidence="9">ChiBcec1-1630</strain>
    </source>
</reference>
<comment type="caution">
    <text evidence="9">The sequence shown here is derived from an EMBL/GenBank/DDBJ whole genome shotgun (WGS) entry which is preliminary data.</text>
</comment>
<evidence type="ECO:0000256" key="6">
    <source>
        <dbReference type="ARBA" id="ARBA00023014"/>
    </source>
</evidence>
<evidence type="ECO:0000313" key="10">
    <source>
        <dbReference type="Proteomes" id="UP000823922"/>
    </source>
</evidence>
<organism evidence="9 10">
    <name type="scientific">Candidatus Eisenbergiella intestinigallinarum</name>
    <dbReference type="NCBI Taxonomy" id="2838549"/>
    <lineage>
        <taxon>Bacteria</taxon>
        <taxon>Bacillati</taxon>
        <taxon>Bacillota</taxon>
        <taxon>Clostridia</taxon>
        <taxon>Lachnospirales</taxon>
        <taxon>Lachnospiraceae</taxon>
        <taxon>Eisenbergiella</taxon>
    </lineage>
</organism>
<dbReference type="SFLD" id="SFLDG01067">
    <property type="entry name" value="SPASM/twitch_domain_containing"/>
    <property type="match status" value="1"/>
</dbReference>
<dbReference type="SUPFAM" id="SSF102114">
    <property type="entry name" value="Radical SAM enzymes"/>
    <property type="match status" value="1"/>
</dbReference>
<evidence type="ECO:0000256" key="2">
    <source>
        <dbReference type="ARBA" id="ARBA00022485"/>
    </source>
</evidence>
<dbReference type="Pfam" id="PF13186">
    <property type="entry name" value="SPASM"/>
    <property type="match status" value="1"/>
</dbReference>
<keyword evidence="5" id="KW-0408">Iron</keyword>
<dbReference type="Pfam" id="PF04055">
    <property type="entry name" value="Radical_SAM"/>
    <property type="match status" value="1"/>
</dbReference>
<name>A0A9D2QI08_9FIRM</name>
<evidence type="ECO:0000313" key="9">
    <source>
        <dbReference type="EMBL" id="HJC87864.1"/>
    </source>
</evidence>
<dbReference type="InterPro" id="IPR007197">
    <property type="entry name" value="rSAM"/>
</dbReference>
<comment type="cofactor">
    <cofactor evidence="1">
        <name>[4Fe-4S] cluster</name>
        <dbReference type="ChEBI" id="CHEBI:49883"/>
    </cofactor>
</comment>
<dbReference type="GO" id="GO:0051539">
    <property type="term" value="F:4 iron, 4 sulfur cluster binding"/>
    <property type="evidence" value="ECO:0007669"/>
    <property type="project" value="UniProtKB-KW"/>
</dbReference>
<evidence type="ECO:0000256" key="4">
    <source>
        <dbReference type="ARBA" id="ARBA00022723"/>
    </source>
</evidence>
<feature type="domain" description="Radical SAM core" evidence="8">
    <location>
        <begin position="3"/>
        <end position="230"/>
    </location>
</feature>
<keyword evidence="6" id="KW-0411">Iron-sulfur</keyword>
<proteinExistence type="inferred from homology"/>
<protein>
    <submittedName>
        <fullName evidence="9">Anaerobic sulfatase maturase</fullName>
    </submittedName>
</protein>
<dbReference type="NCBIfam" id="NF010321">
    <property type="entry name" value="PRK13758.1"/>
    <property type="match status" value="1"/>
</dbReference>
<evidence type="ECO:0000256" key="5">
    <source>
        <dbReference type="ARBA" id="ARBA00023004"/>
    </source>
</evidence>
<dbReference type="GO" id="GO:0046872">
    <property type="term" value="F:metal ion binding"/>
    <property type="evidence" value="ECO:0007669"/>
    <property type="project" value="UniProtKB-KW"/>
</dbReference>
<evidence type="ECO:0000256" key="7">
    <source>
        <dbReference type="ARBA" id="ARBA00023601"/>
    </source>
</evidence>
<evidence type="ECO:0000256" key="1">
    <source>
        <dbReference type="ARBA" id="ARBA00001966"/>
    </source>
</evidence>
<dbReference type="Gene3D" id="3.20.20.70">
    <property type="entry name" value="Aldolase class I"/>
    <property type="match status" value="1"/>
</dbReference>
<dbReference type="GO" id="GO:0016491">
    <property type="term" value="F:oxidoreductase activity"/>
    <property type="evidence" value="ECO:0007669"/>
    <property type="project" value="InterPro"/>
</dbReference>
<dbReference type="SFLD" id="SFLDG01386">
    <property type="entry name" value="main_SPASM_domain-containing"/>
    <property type="match status" value="1"/>
</dbReference>
<dbReference type="InterPro" id="IPR023885">
    <property type="entry name" value="4Fe4S-binding_SPASM_dom"/>
</dbReference>
<dbReference type="NCBIfam" id="TIGR03942">
    <property type="entry name" value="sulfatase_rSAM"/>
    <property type="match status" value="1"/>
</dbReference>
<dbReference type="InterPro" id="IPR034485">
    <property type="entry name" value="Anaerobic_Cys-type_sulfatase-m"/>
</dbReference>
<sequence length="375" mass="43535">MSKQPAITLLIKPASGSCNLRCRYCFYADEMNLRSEPTRGFMNEETLEILVKKTLQQVSHAATFAFQGGEPTLVGLDFYRHLIELEKKYNTNGIAVHNSLQTNGIVLNEEWAQFLHDNHFLVGLSLDGYEELHDENRKFPDGSGSFSRVLEAAKLLERHQVDFNILTVVTAKSARRIRRIYRFFQDQGFVWQQYIPCIDPFEENKGSLAYSLTPDRYGKFLKDLFDDWYADWKAGRPVYNRTFENWIGILIGQPPEACSMNGICSDQWVVEADGTVYPCDFYVLDEWKLGNIRENSFEEMNQKREELQFVALSRHTPQECRSCRWYPLCRNGCRRDRTLLADGRTPGLNAYCSAYQDFFSYAYPRLEEMARAVGR</sequence>